<evidence type="ECO:0000256" key="1">
    <source>
        <dbReference type="ARBA" id="ARBA00000830"/>
    </source>
</evidence>
<dbReference type="GO" id="GO:0016787">
    <property type="term" value="F:hydrolase activity"/>
    <property type="evidence" value="ECO:0007669"/>
    <property type="project" value="UniProtKB-KW"/>
</dbReference>
<comment type="pathway">
    <text evidence="2">Organic acid metabolism; glycolate biosynthesis; glycolate from 2-phosphoglycolate: step 1/1.</text>
</comment>
<sequence length="255" mass="27260">MTQVRIAQQIYDVDALLFDKDGTLLNLNTLWCPWLDAVVAQLGQASSAPTPADFDLALGVYKAEQGRVIDPTGPLAIGSMDDVLTILAQVLYQQAGYGWNDALRCVHLARMAAESALNWAEWIQPLAGVQSWIAAAQAAGLRLGVVTSDDQASALTHLKALQLDQAMSVVIGHDQVEQGKPFPQMVERACQQLGVLPERTLLFGDSNGDMQMAQAAGLLAGIGIAPEDQRSHLSAAQQVIADYTDCALLDSFSSS</sequence>
<name>A0ABW8PWF9_9GAMM</name>
<dbReference type="InterPro" id="IPR050155">
    <property type="entry name" value="HAD-like_hydrolase_sf"/>
</dbReference>
<comment type="similarity">
    <text evidence="3">Belongs to the HAD-like hydrolase superfamily. CbbY/CbbZ/Gph/YieH family.</text>
</comment>
<dbReference type="SFLD" id="SFLDS00003">
    <property type="entry name" value="Haloacid_Dehalogenase"/>
    <property type="match status" value="1"/>
</dbReference>
<accession>A0ABW8PWF9</accession>
<comment type="catalytic activity">
    <reaction evidence="1">
        <text>2-phosphoglycolate + H2O = glycolate + phosphate</text>
        <dbReference type="Rhea" id="RHEA:14369"/>
        <dbReference type="ChEBI" id="CHEBI:15377"/>
        <dbReference type="ChEBI" id="CHEBI:29805"/>
        <dbReference type="ChEBI" id="CHEBI:43474"/>
        <dbReference type="ChEBI" id="CHEBI:58033"/>
        <dbReference type="EC" id="3.1.3.18"/>
    </reaction>
</comment>
<dbReference type="PANTHER" id="PTHR43434:SF1">
    <property type="entry name" value="PHOSPHOGLYCOLATE PHOSPHATASE"/>
    <property type="match status" value="1"/>
</dbReference>
<dbReference type="NCBIfam" id="TIGR01509">
    <property type="entry name" value="HAD-SF-IA-v3"/>
    <property type="match status" value="1"/>
</dbReference>
<evidence type="ECO:0000256" key="2">
    <source>
        <dbReference type="ARBA" id="ARBA00004818"/>
    </source>
</evidence>
<dbReference type="Gene3D" id="1.10.150.240">
    <property type="entry name" value="Putative phosphatase, domain 2"/>
    <property type="match status" value="1"/>
</dbReference>
<organism evidence="5 6">
    <name type="scientific">Marinospirillum alkalitolerans</name>
    <dbReference type="NCBI Taxonomy" id="3123374"/>
    <lineage>
        <taxon>Bacteria</taxon>
        <taxon>Pseudomonadati</taxon>
        <taxon>Pseudomonadota</taxon>
        <taxon>Gammaproteobacteria</taxon>
        <taxon>Oceanospirillales</taxon>
        <taxon>Oceanospirillaceae</taxon>
        <taxon>Marinospirillum</taxon>
    </lineage>
</organism>
<evidence type="ECO:0000313" key="5">
    <source>
        <dbReference type="EMBL" id="MFK7159993.1"/>
    </source>
</evidence>
<dbReference type="RefSeq" id="WP_405337018.1">
    <property type="nucleotide sequence ID" value="NZ_JBANFI010000001.1"/>
</dbReference>
<dbReference type="PANTHER" id="PTHR43434">
    <property type="entry name" value="PHOSPHOGLYCOLATE PHOSPHATASE"/>
    <property type="match status" value="1"/>
</dbReference>
<dbReference type="Proteomes" id="UP001621714">
    <property type="component" value="Unassembled WGS sequence"/>
</dbReference>
<gene>
    <name evidence="5" type="ORF">V6U78_02960</name>
</gene>
<dbReference type="SFLD" id="SFLDG01129">
    <property type="entry name" value="C1.5:_HAD__Beta-PGM__Phosphata"/>
    <property type="match status" value="1"/>
</dbReference>
<keyword evidence="5" id="KW-0378">Hydrolase</keyword>
<dbReference type="NCBIfam" id="TIGR01549">
    <property type="entry name" value="HAD-SF-IA-v1"/>
    <property type="match status" value="1"/>
</dbReference>
<dbReference type="SUPFAM" id="SSF56784">
    <property type="entry name" value="HAD-like"/>
    <property type="match status" value="1"/>
</dbReference>
<dbReference type="InterPro" id="IPR036412">
    <property type="entry name" value="HAD-like_sf"/>
</dbReference>
<evidence type="ECO:0000313" key="6">
    <source>
        <dbReference type="Proteomes" id="UP001621714"/>
    </source>
</evidence>
<keyword evidence="6" id="KW-1185">Reference proteome</keyword>
<dbReference type="InterPro" id="IPR006439">
    <property type="entry name" value="HAD-SF_hydro_IA"/>
</dbReference>
<dbReference type="InterPro" id="IPR023214">
    <property type="entry name" value="HAD_sf"/>
</dbReference>
<comment type="caution">
    <text evidence="5">The sequence shown here is derived from an EMBL/GenBank/DDBJ whole genome shotgun (WGS) entry which is preliminary data.</text>
</comment>
<dbReference type="EC" id="3.1.3.18" evidence="4"/>
<evidence type="ECO:0000256" key="4">
    <source>
        <dbReference type="ARBA" id="ARBA00013078"/>
    </source>
</evidence>
<dbReference type="InterPro" id="IPR023198">
    <property type="entry name" value="PGP-like_dom2"/>
</dbReference>
<dbReference type="EMBL" id="JBANFI010000001">
    <property type="protein sequence ID" value="MFK7159993.1"/>
    <property type="molecule type" value="Genomic_DNA"/>
</dbReference>
<dbReference type="Gene3D" id="3.40.50.1000">
    <property type="entry name" value="HAD superfamily/HAD-like"/>
    <property type="match status" value="1"/>
</dbReference>
<protein>
    <recommendedName>
        <fullName evidence="4">phosphoglycolate phosphatase</fullName>
        <ecNumber evidence="4">3.1.3.18</ecNumber>
    </recommendedName>
</protein>
<evidence type="ECO:0000256" key="3">
    <source>
        <dbReference type="ARBA" id="ARBA00006171"/>
    </source>
</evidence>
<reference evidence="5 6" key="1">
    <citation type="submission" date="2024-02" db="EMBL/GenBank/DDBJ databases">
        <title>Marinospirillum sp. MEB 164 isolated from Lonar lake sediment.</title>
        <authorList>
            <person name="Joshi A."/>
            <person name="Thite S."/>
        </authorList>
    </citation>
    <scope>NUCLEOTIDE SEQUENCE [LARGE SCALE GENOMIC DNA]</scope>
    <source>
        <strain evidence="5 6">MEB164</strain>
    </source>
</reference>
<dbReference type="Pfam" id="PF00702">
    <property type="entry name" value="Hydrolase"/>
    <property type="match status" value="1"/>
</dbReference>
<proteinExistence type="inferred from homology"/>